<protein>
    <submittedName>
        <fullName evidence="1">4'-phosphopantetheinyl transferase</fullName>
    </submittedName>
</protein>
<organism evidence="1 2">
    <name type="scientific">Eiseniibacteriota bacterium</name>
    <dbReference type="NCBI Taxonomy" id="2212470"/>
    <lineage>
        <taxon>Bacteria</taxon>
        <taxon>Candidatus Eiseniibacteriota</taxon>
    </lineage>
</organism>
<gene>
    <name evidence="1" type="ORF">E6K81_13580</name>
</gene>
<name>A0A538U298_UNCEI</name>
<dbReference type="GO" id="GO:0008897">
    <property type="term" value="F:holo-[acyl-carrier-protein] synthase activity"/>
    <property type="evidence" value="ECO:0007669"/>
    <property type="project" value="InterPro"/>
</dbReference>
<reference evidence="1 2" key="1">
    <citation type="journal article" date="2019" name="Nat. Microbiol.">
        <title>Mediterranean grassland soil C-N compound turnover is dependent on rainfall and depth, and is mediated by genomically divergent microorganisms.</title>
        <authorList>
            <person name="Diamond S."/>
            <person name="Andeer P.F."/>
            <person name="Li Z."/>
            <person name="Crits-Christoph A."/>
            <person name="Burstein D."/>
            <person name="Anantharaman K."/>
            <person name="Lane K.R."/>
            <person name="Thomas B.C."/>
            <person name="Pan C."/>
            <person name="Northen T.R."/>
            <person name="Banfield J.F."/>
        </authorList>
    </citation>
    <scope>NUCLEOTIDE SEQUENCE [LARGE SCALE GENOMIC DNA]</scope>
    <source>
        <strain evidence="1">WS_11</strain>
    </source>
</reference>
<evidence type="ECO:0000313" key="2">
    <source>
        <dbReference type="Proteomes" id="UP000319771"/>
    </source>
</evidence>
<sequence>MPVLSVAERATCARLPAGGARADYLAAHLLMRTMLADLTRDDPARIRFRRARGGRPRVVGPAAARGLRFSLSRADGIVLCAVAEAAVGADVESARRVGADPLAVAETCCGEPELEALRALPPGRRV</sequence>
<proteinExistence type="predicted"/>
<feature type="non-terminal residue" evidence="1">
    <location>
        <position position="126"/>
    </location>
</feature>
<dbReference type="InterPro" id="IPR037143">
    <property type="entry name" value="4-PPantetheinyl_Trfase_dom_sf"/>
</dbReference>
<evidence type="ECO:0000313" key="1">
    <source>
        <dbReference type="EMBL" id="TMQ70026.1"/>
    </source>
</evidence>
<dbReference type="AlphaFoldDB" id="A0A538U298"/>
<dbReference type="GO" id="GO:0000287">
    <property type="term" value="F:magnesium ion binding"/>
    <property type="evidence" value="ECO:0007669"/>
    <property type="project" value="InterPro"/>
</dbReference>
<keyword evidence="1" id="KW-0808">Transferase</keyword>
<accession>A0A538U298</accession>
<dbReference type="Gene3D" id="3.90.470.20">
    <property type="entry name" value="4'-phosphopantetheinyl transferase domain"/>
    <property type="match status" value="1"/>
</dbReference>
<dbReference type="Proteomes" id="UP000319771">
    <property type="component" value="Unassembled WGS sequence"/>
</dbReference>
<dbReference type="EMBL" id="VBPB01000256">
    <property type="protein sequence ID" value="TMQ70026.1"/>
    <property type="molecule type" value="Genomic_DNA"/>
</dbReference>
<comment type="caution">
    <text evidence="1">The sequence shown here is derived from an EMBL/GenBank/DDBJ whole genome shotgun (WGS) entry which is preliminary data.</text>
</comment>
<dbReference type="SUPFAM" id="SSF56214">
    <property type="entry name" value="4'-phosphopantetheinyl transferase"/>
    <property type="match status" value="1"/>
</dbReference>